<name>A0A0L8FK91_OCTBM</name>
<reference evidence="1" key="1">
    <citation type="submission" date="2015-07" db="EMBL/GenBank/DDBJ databases">
        <title>MeaNS - Measles Nucleotide Surveillance Program.</title>
        <authorList>
            <person name="Tran T."/>
            <person name="Druce J."/>
        </authorList>
    </citation>
    <scope>NUCLEOTIDE SEQUENCE</scope>
    <source>
        <strain evidence="1">UCB-OBI-ISO-001</strain>
        <tissue evidence="1">Gonad</tissue>
    </source>
</reference>
<gene>
    <name evidence="1" type="ORF">OCBIM_22016702mg</name>
</gene>
<evidence type="ECO:0000313" key="1">
    <source>
        <dbReference type="EMBL" id="KOF64870.1"/>
    </source>
</evidence>
<protein>
    <submittedName>
        <fullName evidence="1">Uncharacterized protein</fullName>
    </submittedName>
</protein>
<dbReference type="EMBL" id="KQ429969">
    <property type="protein sequence ID" value="KOF64870.1"/>
    <property type="molecule type" value="Genomic_DNA"/>
</dbReference>
<sequence>MKVKEKLKSQPNFTFKLKCIKKINFKLCQAHIRFLTLALETTPRHASSSSRITQYQLSWGLRSQLCRKPLFTTFCFHLSHNYPIQNRRKRIEQH</sequence>
<accession>A0A0L8FK91</accession>
<organism evidence="1">
    <name type="scientific">Octopus bimaculoides</name>
    <name type="common">California two-spotted octopus</name>
    <dbReference type="NCBI Taxonomy" id="37653"/>
    <lineage>
        <taxon>Eukaryota</taxon>
        <taxon>Metazoa</taxon>
        <taxon>Spiralia</taxon>
        <taxon>Lophotrochozoa</taxon>
        <taxon>Mollusca</taxon>
        <taxon>Cephalopoda</taxon>
        <taxon>Coleoidea</taxon>
        <taxon>Octopodiformes</taxon>
        <taxon>Octopoda</taxon>
        <taxon>Incirrata</taxon>
        <taxon>Octopodidae</taxon>
        <taxon>Octopus</taxon>
    </lineage>
</organism>
<dbReference type="AlphaFoldDB" id="A0A0L8FK91"/>
<proteinExistence type="predicted"/>